<organism evidence="1">
    <name type="scientific">marine sediment metagenome</name>
    <dbReference type="NCBI Taxonomy" id="412755"/>
    <lineage>
        <taxon>unclassified sequences</taxon>
        <taxon>metagenomes</taxon>
        <taxon>ecological metagenomes</taxon>
    </lineage>
</organism>
<gene>
    <name evidence="1" type="ORF">S06H3_46509</name>
</gene>
<dbReference type="AlphaFoldDB" id="X1NBV8"/>
<protein>
    <submittedName>
        <fullName evidence="1">Uncharacterized protein</fullName>
    </submittedName>
</protein>
<evidence type="ECO:0000313" key="1">
    <source>
        <dbReference type="EMBL" id="GAI41477.1"/>
    </source>
</evidence>
<feature type="non-terminal residue" evidence="1">
    <location>
        <position position="35"/>
    </location>
</feature>
<comment type="caution">
    <text evidence="1">The sequence shown here is derived from an EMBL/GenBank/DDBJ whole genome shotgun (WGS) entry which is preliminary data.</text>
</comment>
<accession>X1NBV8</accession>
<proteinExistence type="predicted"/>
<name>X1NBV8_9ZZZZ</name>
<reference evidence="1" key="1">
    <citation type="journal article" date="2014" name="Front. Microbiol.">
        <title>High frequency of phylogenetically diverse reductive dehalogenase-homologous genes in deep subseafloor sedimentary metagenomes.</title>
        <authorList>
            <person name="Kawai M."/>
            <person name="Futagami T."/>
            <person name="Toyoda A."/>
            <person name="Takaki Y."/>
            <person name="Nishi S."/>
            <person name="Hori S."/>
            <person name="Arai W."/>
            <person name="Tsubouchi T."/>
            <person name="Morono Y."/>
            <person name="Uchiyama I."/>
            <person name="Ito T."/>
            <person name="Fujiyama A."/>
            <person name="Inagaki F."/>
            <person name="Takami H."/>
        </authorList>
    </citation>
    <scope>NUCLEOTIDE SEQUENCE</scope>
    <source>
        <strain evidence="1">Expedition CK06-06</strain>
    </source>
</reference>
<sequence>MSSLGKAMLLAKATLPAGYAIRLAAKRGFFIVLMK</sequence>
<dbReference type="EMBL" id="BARV01029129">
    <property type="protein sequence ID" value="GAI41477.1"/>
    <property type="molecule type" value="Genomic_DNA"/>
</dbReference>